<evidence type="ECO:0000256" key="2">
    <source>
        <dbReference type="RuleBase" id="RU003707"/>
    </source>
</evidence>
<dbReference type="CDD" id="cd06558">
    <property type="entry name" value="crotonase-like"/>
    <property type="match status" value="1"/>
</dbReference>
<dbReference type="RefSeq" id="WP_251493595.1">
    <property type="nucleotide sequence ID" value="NZ_CAJSLV010000068.1"/>
</dbReference>
<dbReference type="SUPFAM" id="SSF52096">
    <property type="entry name" value="ClpP/crotonase"/>
    <property type="match status" value="1"/>
</dbReference>
<dbReference type="Pfam" id="PF00378">
    <property type="entry name" value="ECH_1"/>
    <property type="match status" value="1"/>
</dbReference>
<dbReference type="AlphaFoldDB" id="A0A9W4DUY0"/>
<dbReference type="GO" id="GO:0004300">
    <property type="term" value="F:enoyl-CoA hydratase activity"/>
    <property type="evidence" value="ECO:0007669"/>
    <property type="project" value="UniProtKB-EC"/>
</dbReference>
<dbReference type="EMBL" id="CAJSLV010000068">
    <property type="protein sequence ID" value="CAG6395967.1"/>
    <property type="molecule type" value="Genomic_DNA"/>
</dbReference>
<dbReference type="InterPro" id="IPR018376">
    <property type="entry name" value="Enoyl-CoA_hyd/isom_CS"/>
</dbReference>
<evidence type="ECO:0000256" key="1">
    <source>
        <dbReference type="ARBA" id="ARBA00005254"/>
    </source>
</evidence>
<gene>
    <name evidence="3" type="ORF">SCOCK_380043</name>
</gene>
<dbReference type="Proteomes" id="UP001152519">
    <property type="component" value="Unassembled WGS sequence"/>
</dbReference>
<dbReference type="Gene3D" id="1.10.12.10">
    <property type="entry name" value="Lyase 2-enoyl-coa Hydratase, Chain A, domain 2"/>
    <property type="match status" value="1"/>
</dbReference>
<reference evidence="3" key="1">
    <citation type="submission" date="2021-05" db="EMBL/GenBank/DDBJ databases">
        <authorList>
            <person name="Arsene-Ploetze F."/>
        </authorList>
    </citation>
    <scope>NUCLEOTIDE SEQUENCE</scope>
    <source>
        <strain evidence="3">DSM 42138</strain>
    </source>
</reference>
<evidence type="ECO:0000313" key="4">
    <source>
        <dbReference type="Proteomes" id="UP001152519"/>
    </source>
</evidence>
<dbReference type="Gene3D" id="3.90.226.10">
    <property type="entry name" value="2-enoyl-CoA Hydratase, Chain A, domain 1"/>
    <property type="match status" value="1"/>
</dbReference>
<evidence type="ECO:0000313" key="3">
    <source>
        <dbReference type="EMBL" id="CAG6395967.1"/>
    </source>
</evidence>
<sequence length="274" mass="28479">MGEGQALLRSLDGGVLTLTLNRPHRRNALDSELWAAFGDALTAAANDPGVRALVITGAGGAFSAGLDLAGGEAGGRPLDVSGAGPGAHPLEEMRRANELALRLHDLPIPVVAKVTGVAVGAGWNLALGCDLVAATPGSRFSQIFVHRGVSVDFGGSWLLPKLVGLQQAKRLVLLGEMIDAAEAHRLGLVTWVVAEEEIDAFVADLGRRLAAGPPIATAQSKALLNEGADRTLRDALAGEARAQTVNFATADSREGFTAFLDRTEPVFTGEWAVK</sequence>
<protein>
    <submittedName>
        <fullName evidence="3">Enoyl-CoA hydratase</fullName>
        <ecNumber evidence="3">4.2.1.17</ecNumber>
    </submittedName>
</protein>
<dbReference type="EC" id="4.2.1.17" evidence="3"/>
<accession>A0A9W4DUY0</accession>
<dbReference type="PANTHER" id="PTHR43459:SF1">
    <property type="entry name" value="EG:BACN32G11.4 PROTEIN"/>
    <property type="match status" value="1"/>
</dbReference>
<dbReference type="PROSITE" id="PS00166">
    <property type="entry name" value="ENOYL_COA_HYDRATASE"/>
    <property type="match status" value="1"/>
</dbReference>
<dbReference type="InterPro" id="IPR029045">
    <property type="entry name" value="ClpP/crotonase-like_dom_sf"/>
</dbReference>
<comment type="similarity">
    <text evidence="1 2">Belongs to the enoyl-CoA hydratase/isomerase family.</text>
</comment>
<keyword evidence="4" id="KW-1185">Reference proteome</keyword>
<dbReference type="InterPro" id="IPR014748">
    <property type="entry name" value="Enoyl-CoA_hydra_C"/>
</dbReference>
<dbReference type="InterPro" id="IPR001753">
    <property type="entry name" value="Enoyl-CoA_hydra/iso"/>
</dbReference>
<comment type="caution">
    <text evidence="3">The sequence shown here is derived from an EMBL/GenBank/DDBJ whole genome shotgun (WGS) entry which is preliminary data.</text>
</comment>
<keyword evidence="3" id="KW-0456">Lyase</keyword>
<name>A0A9W4DUY0_9ACTN</name>
<dbReference type="PANTHER" id="PTHR43459">
    <property type="entry name" value="ENOYL-COA HYDRATASE"/>
    <property type="match status" value="1"/>
</dbReference>
<organism evidence="3 4">
    <name type="scientific">Actinacidiphila cocklensis</name>
    <dbReference type="NCBI Taxonomy" id="887465"/>
    <lineage>
        <taxon>Bacteria</taxon>
        <taxon>Bacillati</taxon>
        <taxon>Actinomycetota</taxon>
        <taxon>Actinomycetes</taxon>
        <taxon>Kitasatosporales</taxon>
        <taxon>Streptomycetaceae</taxon>
        <taxon>Actinacidiphila</taxon>
    </lineage>
</organism>
<proteinExistence type="inferred from homology"/>